<organism evidence="2 3">
    <name type="scientific">Cupriavidus basilensis OR16</name>
    <dbReference type="NCBI Taxonomy" id="1127483"/>
    <lineage>
        <taxon>Bacteria</taxon>
        <taxon>Pseudomonadati</taxon>
        <taxon>Pseudomonadota</taxon>
        <taxon>Betaproteobacteria</taxon>
        <taxon>Burkholderiales</taxon>
        <taxon>Burkholderiaceae</taxon>
        <taxon>Cupriavidus</taxon>
    </lineage>
</organism>
<accession>H1S8R2</accession>
<dbReference type="GO" id="GO:0016787">
    <property type="term" value="F:hydrolase activity"/>
    <property type="evidence" value="ECO:0007669"/>
    <property type="project" value="InterPro"/>
</dbReference>
<evidence type="ECO:0000313" key="3">
    <source>
        <dbReference type="Proteomes" id="UP000005808"/>
    </source>
</evidence>
<reference evidence="2 3" key="1">
    <citation type="journal article" date="2012" name="J. Bacteriol.">
        <title>De Novo Genome Project of Cupriavidus basilensis OR16.</title>
        <authorList>
            <person name="Cserhati M."/>
            <person name="Kriszt B."/>
            <person name="Szoboszlay S."/>
            <person name="Toth A."/>
            <person name="Szabo I."/>
            <person name="Tancsics A."/>
            <person name="Nagy I."/>
            <person name="Horvath B."/>
            <person name="Nagy I."/>
            <person name="Kukolya J."/>
        </authorList>
    </citation>
    <scope>NUCLEOTIDE SEQUENCE [LARGE SCALE GENOMIC DNA]</scope>
    <source>
        <strain evidence="2 3">OR16</strain>
    </source>
</reference>
<protein>
    <submittedName>
        <fullName evidence="2">Phospholipase/carboxylesterase</fullName>
    </submittedName>
</protein>
<name>H1S8R2_9BURK</name>
<dbReference type="Pfam" id="PF02230">
    <property type="entry name" value="Abhydrolase_2"/>
    <property type="match status" value="1"/>
</dbReference>
<dbReference type="AlphaFoldDB" id="H1S8R2"/>
<feature type="domain" description="Phospholipase/carboxylesterase/thioesterase" evidence="1">
    <location>
        <begin position="25"/>
        <end position="169"/>
    </location>
</feature>
<dbReference type="SUPFAM" id="SSF53474">
    <property type="entry name" value="alpha/beta-Hydrolases"/>
    <property type="match status" value="1"/>
</dbReference>
<sequence length="188" mass="21185">MHEMVVSRFARPDIAWLAPLAAENSWYPERFIEPLEVNEPLLSQALERLDTLSEELRMLGFPYESQILMGFSQGACLCSEFVWRQRRRYRALVAFTGGLIGPQGMLRDTSHRNFQGMPVLFSTWEQDPFVPAKSVRESAALFQTVGADVTLKVEAGTEHGIRDAEIGYARATLDHSASQVHLSSARSR</sequence>
<dbReference type="PATRIC" id="fig|1127483.3.peg.4383"/>
<gene>
    <name evidence="2" type="ORF">OR16_21918</name>
</gene>
<comment type="caution">
    <text evidence="2">The sequence shown here is derived from an EMBL/GenBank/DDBJ whole genome shotgun (WGS) entry which is preliminary data.</text>
</comment>
<dbReference type="Gene3D" id="3.40.50.1820">
    <property type="entry name" value="alpha/beta hydrolase"/>
    <property type="match status" value="1"/>
</dbReference>
<dbReference type="EMBL" id="AHJE01000053">
    <property type="protein sequence ID" value="EHP41104.1"/>
    <property type="molecule type" value="Genomic_DNA"/>
</dbReference>
<evidence type="ECO:0000313" key="2">
    <source>
        <dbReference type="EMBL" id="EHP41104.1"/>
    </source>
</evidence>
<dbReference type="Proteomes" id="UP000005808">
    <property type="component" value="Unassembled WGS sequence"/>
</dbReference>
<proteinExistence type="predicted"/>
<dbReference type="InterPro" id="IPR029058">
    <property type="entry name" value="AB_hydrolase_fold"/>
</dbReference>
<dbReference type="InterPro" id="IPR003140">
    <property type="entry name" value="PLipase/COase/thioEstase"/>
</dbReference>
<evidence type="ECO:0000259" key="1">
    <source>
        <dbReference type="Pfam" id="PF02230"/>
    </source>
</evidence>